<sequence>MTGVPEEQTLTKQLHDLQHDITIIKLYLRFKDKFVTYHSVLYSKRFTCISYLISYHDNHQQVHYGNIIVFYVFNDVRHLLVQEYHRADVKISDFLEIPDELKETIDLFYPICFLSDTYVIIPASRIVNKCVSVSFQQYQCISKRRVKCEHD</sequence>
<keyword evidence="3" id="KW-1185">Reference proteome</keyword>
<dbReference type="EMBL" id="CAJNOQ010028607">
    <property type="protein sequence ID" value="CAF1562931.1"/>
    <property type="molecule type" value="Genomic_DNA"/>
</dbReference>
<dbReference type="AlphaFoldDB" id="A0A815XXL6"/>
<dbReference type="Proteomes" id="UP000663829">
    <property type="component" value="Unassembled WGS sequence"/>
</dbReference>
<dbReference type="OrthoDB" id="9990281at2759"/>
<evidence type="ECO:0000313" key="1">
    <source>
        <dbReference type="EMBL" id="CAF1562931.1"/>
    </source>
</evidence>
<evidence type="ECO:0000313" key="2">
    <source>
        <dbReference type="EMBL" id="CAF4424526.1"/>
    </source>
</evidence>
<proteinExistence type="predicted"/>
<organism evidence="1 3">
    <name type="scientific">Didymodactylos carnosus</name>
    <dbReference type="NCBI Taxonomy" id="1234261"/>
    <lineage>
        <taxon>Eukaryota</taxon>
        <taxon>Metazoa</taxon>
        <taxon>Spiralia</taxon>
        <taxon>Gnathifera</taxon>
        <taxon>Rotifera</taxon>
        <taxon>Eurotatoria</taxon>
        <taxon>Bdelloidea</taxon>
        <taxon>Philodinida</taxon>
        <taxon>Philodinidae</taxon>
        <taxon>Didymodactylos</taxon>
    </lineage>
</organism>
<evidence type="ECO:0000313" key="3">
    <source>
        <dbReference type="Proteomes" id="UP000663829"/>
    </source>
</evidence>
<dbReference type="Proteomes" id="UP000681722">
    <property type="component" value="Unassembled WGS sequence"/>
</dbReference>
<protein>
    <submittedName>
        <fullName evidence="1">Uncharacterized protein</fullName>
    </submittedName>
</protein>
<gene>
    <name evidence="1" type="ORF">GPM918_LOCUS39882</name>
    <name evidence="2" type="ORF">SRO942_LOCUS40788</name>
</gene>
<name>A0A815XXL6_9BILA</name>
<dbReference type="EMBL" id="CAJOBC010094369">
    <property type="protein sequence ID" value="CAF4424526.1"/>
    <property type="molecule type" value="Genomic_DNA"/>
</dbReference>
<accession>A0A815XXL6</accession>
<comment type="caution">
    <text evidence="1">The sequence shown here is derived from an EMBL/GenBank/DDBJ whole genome shotgun (WGS) entry which is preliminary data.</text>
</comment>
<reference evidence="1" key="1">
    <citation type="submission" date="2021-02" db="EMBL/GenBank/DDBJ databases">
        <authorList>
            <person name="Nowell W R."/>
        </authorList>
    </citation>
    <scope>NUCLEOTIDE SEQUENCE</scope>
</reference>